<dbReference type="EMBL" id="UFQT01000312">
    <property type="protein sequence ID" value="SSX23107.1"/>
    <property type="molecule type" value="Genomic_DNA"/>
</dbReference>
<feature type="chain" id="PRO_5016286636" evidence="1">
    <location>
        <begin position="25"/>
        <end position="254"/>
    </location>
</feature>
<reference evidence="2" key="1">
    <citation type="submission" date="2018-07" db="EMBL/GenBank/DDBJ databases">
        <authorList>
            <person name="Quirk P.G."/>
            <person name="Krulwich T.A."/>
        </authorList>
    </citation>
    <scope>NUCLEOTIDE SEQUENCE</scope>
</reference>
<keyword evidence="1" id="KW-0732">Signal</keyword>
<proteinExistence type="predicted"/>
<dbReference type="VEuPathDB" id="VectorBase:CSON008271"/>
<sequence>MNLISFKFIFLLVCFALTWNFIVSEFTEDKVYFIQNRRYGEFLYASDTLYDRSRRSIFTWASALNNVCYQRYVSPVLDISDPDYRSKKDEQDSTFNKIKKTETKDLCLWKFDLGNDLNVYQMYSEKPKGNNDLYDSEYLYSPTDGLKYDRNRRRVFTWTEGNCGGGPECDWIIEPVYEDQNKNKFYTIKNRSYGEYLYAGSDDFKINKQTHDGTLHIVYSEKTYVTERQVFTWKYSNDDEVKSDETAHWLIKSV</sequence>
<accession>A0A336M3X5</accession>
<protein>
    <submittedName>
        <fullName evidence="2">CSON008271 protein</fullName>
    </submittedName>
</protein>
<evidence type="ECO:0000256" key="1">
    <source>
        <dbReference type="SAM" id="SignalP"/>
    </source>
</evidence>
<gene>
    <name evidence="2" type="primary">CSON008271</name>
</gene>
<evidence type="ECO:0000313" key="2">
    <source>
        <dbReference type="EMBL" id="SSX23107.1"/>
    </source>
</evidence>
<dbReference type="AlphaFoldDB" id="A0A336M3X5"/>
<name>A0A336M3X5_CULSO</name>
<organism evidence="2">
    <name type="scientific">Culicoides sonorensis</name>
    <name type="common">Biting midge</name>
    <dbReference type="NCBI Taxonomy" id="179676"/>
    <lineage>
        <taxon>Eukaryota</taxon>
        <taxon>Metazoa</taxon>
        <taxon>Ecdysozoa</taxon>
        <taxon>Arthropoda</taxon>
        <taxon>Hexapoda</taxon>
        <taxon>Insecta</taxon>
        <taxon>Pterygota</taxon>
        <taxon>Neoptera</taxon>
        <taxon>Endopterygota</taxon>
        <taxon>Diptera</taxon>
        <taxon>Nematocera</taxon>
        <taxon>Chironomoidea</taxon>
        <taxon>Ceratopogonidae</taxon>
        <taxon>Ceratopogoninae</taxon>
        <taxon>Culicoides</taxon>
        <taxon>Monoculicoides</taxon>
    </lineage>
</organism>
<feature type="signal peptide" evidence="1">
    <location>
        <begin position="1"/>
        <end position="24"/>
    </location>
</feature>